<evidence type="ECO:0000313" key="2">
    <source>
        <dbReference type="EMBL" id="KAF2146788.1"/>
    </source>
</evidence>
<dbReference type="Proteomes" id="UP000799438">
    <property type="component" value="Unassembled WGS sequence"/>
</dbReference>
<proteinExistence type="predicted"/>
<dbReference type="RefSeq" id="XP_033402497.1">
    <property type="nucleotide sequence ID" value="XM_033547050.1"/>
</dbReference>
<feature type="region of interest" description="Disordered" evidence="1">
    <location>
        <begin position="1"/>
        <end position="45"/>
    </location>
</feature>
<dbReference type="AlphaFoldDB" id="A0A6A6BSL0"/>
<dbReference type="GeneID" id="54304557"/>
<sequence length="144" mass="15784">MNHHEPTHTKKNHPKHQAPAANQPTKPTPPPHTHARTPTPATSNVAHLFTPRIRQCEFSCEQRDWLRASGGRAGARPAAGTRGCGGCVRGYRGRGVVRACVRLLAVGWEGIGGVLGLEEVRRVRERVVGREVSDGCCWVWVVVF</sequence>
<gene>
    <name evidence="2" type="ORF">K452DRAFT_70762</name>
</gene>
<protein>
    <submittedName>
        <fullName evidence="2">Uncharacterized protein</fullName>
    </submittedName>
</protein>
<dbReference type="EMBL" id="ML995475">
    <property type="protein sequence ID" value="KAF2146788.1"/>
    <property type="molecule type" value="Genomic_DNA"/>
</dbReference>
<accession>A0A6A6BSL0</accession>
<name>A0A6A6BSL0_9PEZI</name>
<reference evidence="2" key="1">
    <citation type="journal article" date="2020" name="Stud. Mycol.">
        <title>101 Dothideomycetes genomes: a test case for predicting lifestyles and emergence of pathogens.</title>
        <authorList>
            <person name="Haridas S."/>
            <person name="Albert R."/>
            <person name="Binder M."/>
            <person name="Bloem J."/>
            <person name="Labutti K."/>
            <person name="Salamov A."/>
            <person name="Andreopoulos B."/>
            <person name="Baker S."/>
            <person name="Barry K."/>
            <person name="Bills G."/>
            <person name="Bluhm B."/>
            <person name="Cannon C."/>
            <person name="Castanera R."/>
            <person name="Culley D."/>
            <person name="Daum C."/>
            <person name="Ezra D."/>
            <person name="Gonzalez J."/>
            <person name="Henrissat B."/>
            <person name="Kuo A."/>
            <person name="Liang C."/>
            <person name="Lipzen A."/>
            <person name="Lutzoni F."/>
            <person name="Magnuson J."/>
            <person name="Mondo S."/>
            <person name="Nolan M."/>
            <person name="Ohm R."/>
            <person name="Pangilinan J."/>
            <person name="Park H.-J."/>
            <person name="Ramirez L."/>
            <person name="Alfaro M."/>
            <person name="Sun H."/>
            <person name="Tritt A."/>
            <person name="Yoshinaga Y."/>
            <person name="Zwiers L.-H."/>
            <person name="Turgeon B."/>
            <person name="Goodwin S."/>
            <person name="Spatafora J."/>
            <person name="Crous P."/>
            <person name="Grigoriev I."/>
        </authorList>
    </citation>
    <scope>NUCLEOTIDE SEQUENCE</scope>
    <source>
        <strain evidence="2">CBS 121167</strain>
    </source>
</reference>
<evidence type="ECO:0000256" key="1">
    <source>
        <dbReference type="SAM" id="MobiDB-lite"/>
    </source>
</evidence>
<keyword evidence="3" id="KW-1185">Reference proteome</keyword>
<organism evidence="2 3">
    <name type="scientific">Aplosporella prunicola CBS 121167</name>
    <dbReference type="NCBI Taxonomy" id="1176127"/>
    <lineage>
        <taxon>Eukaryota</taxon>
        <taxon>Fungi</taxon>
        <taxon>Dikarya</taxon>
        <taxon>Ascomycota</taxon>
        <taxon>Pezizomycotina</taxon>
        <taxon>Dothideomycetes</taxon>
        <taxon>Dothideomycetes incertae sedis</taxon>
        <taxon>Botryosphaeriales</taxon>
        <taxon>Aplosporellaceae</taxon>
        <taxon>Aplosporella</taxon>
    </lineage>
</organism>
<evidence type="ECO:0000313" key="3">
    <source>
        <dbReference type="Proteomes" id="UP000799438"/>
    </source>
</evidence>